<dbReference type="GO" id="GO:0051959">
    <property type="term" value="F:dynein light intermediate chain binding"/>
    <property type="evidence" value="ECO:0007669"/>
    <property type="project" value="InterPro"/>
</dbReference>
<evidence type="ECO:0000313" key="4">
    <source>
        <dbReference type="Proteomes" id="UP001497623"/>
    </source>
</evidence>
<gene>
    <name evidence="3" type="ORF">MNOR_LOCUS35928</name>
</gene>
<dbReference type="GO" id="GO:0045505">
    <property type="term" value="F:dynein intermediate chain binding"/>
    <property type="evidence" value="ECO:0007669"/>
    <property type="project" value="InterPro"/>
</dbReference>
<dbReference type="GO" id="GO:0030286">
    <property type="term" value="C:dynein complex"/>
    <property type="evidence" value="ECO:0007669"/>
    <property type="project" value="InterPro"/>
</dbReference>
<dbReference type="FunFam" id="1.20.920.30:FF:000002">
    <property type="entry name" value="Dynein axonemal heavy chain 3"/>
    <property type="match status" value="1"/>
</dbReference>
<dbReference type="Proteomes" id="UP001497623">
    <property type="component" value="Unassembled WGS sequence"/>
</dbReference>
<accession>A0AAV2SEZ7</accession>
<comment type="similarity">
    <text evidence="1">Belongs to the dynein heavy chain family.</text>
</comment>
<proteinExistence type="inferred from homology"/>
<dbReference type="Pfam" id="PF12780">
    <property type="entry name" value="AAA_8"/>
    <property type="match status" value="1"/>
</dbReference>
<dbReference type="SMART" id="SM00382">
    <property type="entry name" value="AAA"/>
    <property type="match status" value="1"/>
</dbReference>
<dbReference type="Gene3D" id="3.40.50.300">
    <property type="entry name" value="P-loop containing nucleotide triphosphate hydrolases"/>
    <property type="match status" value="1"/>
</dbReference>
<dbReference type="Pfam" id="PF12775">
    <property type="entry name" value="AAA_7"/>
    <property type="match status" value="1"/>
</dbReference>
<organism evidence="3 4">
    <name type="scientific">Meganyctiphanes norvegica</name>
    <name type="common">Northern krill</name>
    <name type="synonym">Thysanopoda norvegica</name>
    <dbReference type="NCBI Taxonomy" id="48144"/>
    <lineage>
        <taxon>Eukaryota</taxon>
        <taxon>Metazoa</taxon>
        <taxon>Ecdysozoa</taxon>
        <taxon>Arthropoda</taxon>
        <taxon>Crustacea</taxon>
        <taxon>Multicrustacea</taxon>
        <taxon>Malacostraca</taxon>
        <taxon>Eumalacostraca</taxon>
        <taxon>Eucarida</taxon>
        <taxon>Euphausiacea</taxon>
        <taxon>Euphausiidae</taxon>
        <taxon>Meganyctiphanes</taxon>
    </lineage>
</organism>
<evidence type="ECO:0000313" key="3">
    <source>
        <dbReference type="EMBL" id="CAL4185259.1"/>
    </source>
</evidence>
<keyword evidence="4" id="KW-1185">Reference proteome</keyword>
<dbReference type="InterPro" id="IPR003593">
    <property type="entry name" value="AAA+_ATPase"/>
</dbReference>
<dbReference type="EMBL" id="CAXKWB010062414">
    <property type="protein sequence ID" value="CAL4185259.1"/>
    <property type="molecule type" value="Genomic_DNA"/>
</dbReference>
<feature type="domain" description="AAA+ ATPase" evidence="2">
    <location>
        <begin position="181"/>
        <end position="328"/>
    </location>
</feature>
<dbReference type="InterPro" id="IPR041466">
    <property type="entry name" value="Dynein_AAA5_ext"/>
</dbReference>
<dbReference type="Gene3D" id="1.20.920.30">
    <property type="match status" value="1"/>
</dbReference>
<protein>
    <recommendedName>
        <fullName evidence="2">AAA+ ATPase domain-containing protein</fullName>
    </recommendedName>
</protein>
<evidence type="ECO:0000256" key="1">
    <source>
        <dbReference type="ARBA" id="ARBA00008887"/>
    </source>
</evidence>
<sequence>MIDEVLEWLLPPIFGFVRRKCRLMVQTSELHLFQSFTRLLDSLLDDVREAGKPLGPKMSEDKMTNLLQCLIVFVIPWTIASTITGTSRRMFDSYYRQLLNGRFDALPRPESFKLYKSTLQPEHGLVYDFLYDKDANRWVPWYDTIDKDRHIIPADATVSKLLIPTAETARQEFFLKTCLNHDVPLLLLGPTGTGKTAITNSTMAELPQDKFVINNITFSARTTAGQAQDIIMSKVDRRRKGVYGPAMGRKYVVFVDDVNMPQKEEYGAQPPIEFLRQWLDHKHFYDKKDTSKIELVDSMFVGAMVPPGGGRQSICGRFTRHLNVVSIDAFDDATLDKIFGAIVTWHYSTAEDSAIQRLSRAIVTSTREMYKLSMSTFLPTPSKSHYVFNLRDFSRVISGILLVPITVLTSVEKLVRLWIHEVCRVFHDRLSDFQDRETFFGLVKDVSERCYHLQLKSVLIIFGDYIDPDADNKFYNEIENIDDLNDVMNSYLNEYNLISKSSMDLVMFQYMIQHVSRISRVLKQDSGHALLIGLGGSGRQSATKLAAFMSNYDLFQIEVTKTYGVNEWREDIKRVLMKAGGDGKPTVFLLTDTQIKDETFIEDVNTLLNMGDLPNLYANEEKAEILEKIQLVAKEE</sequence>
<dbReference type="InterPro" id="IPR026983">
    <property type="entry name" value="DHC"/>
</dbReference>
<feature type="non-terminal residue" evidence="3">
    <location>
        <position position="636"/>
    </location>
</feature>
<dbReference type="SUPFAM" id="SSF52540">
    <property type="entry name" value="P-loop containing nucleoside triphosphate hydrolases"/>
    <property type="match status" value="2"/>
</dbReference>
<dbReference type="InterPro" id="IPR024317">
    <property type="entry name" value="Dynein_heavy_chain_D4_dom"/>
</dbReference>
<dbReference type="Gene3D" id="1.10.472.130">
    <property type="match status" value="1"/>
</dbReference>
<dbReference type="PANTHER" id="PTHR22878">
    <property type="entry name" value="DYNEIN HEAVY CHAIN 6, AXONEMAL-LIKE-RELATED"/>
    <property type="match status" value="1"/>
</dbReference>
<name>A0AAV2SEZ7_MEGNR</name>
<comment type="caution">
    <text evidence="3">The sequence shown here is derived from an EMBL/GenBank/DDBJ whole genome shotgun (WGS) entry which is preliminary data.</text>
</comment>
<reference evidence="3 4" key="1">
    <citation type="submission" date="2024-05" db="EMBL/GenBank/DDBJ databases">
        <authorList>
            <person name="Wallberg A."/>
        </authorList>
    </citation>
    <scope>NUCLEOTIDE SEQUENCE [LARGE SCALE GENOMIC DNA]</scope>
</reference>
<dbReference type="PANTHER" id="PTHR22878:SF71">
    <property type="entry name" value="DYNEIN, AXONEMAL, HEAVY CHAIN 3"/>
    <property type="match status" value="1"/>
</dbReference>
<dbReference type="Pfam" id="PF17857">
    <property type="entry name" value="AAA_lid_1"/>
    <property type="match status" value="1"/>
</dbReference>
<dbReference type="InterPro" id="IPR041589">
    <property type="entry name" value="DNAH3_AAA_lid_1"/>
</dbReference>
<dbReference type="Pfam" id="PF17852">
    <property type="entry name" value="Dynein_AAA_lid"/>
    <property type="match status" value="1"/>
</dbReference>
<dbReference type="GO" id="GO:0007018">
    <property type="term" value="P:microtubule-based movement"/>
    <property type="evidence" value="ECO:0007669"/>
    <property type="project" value="InterPro"/>
</dbReference>
<evidence type="ECO:0000259" key="2">
    <source>
        <dbReference type="SMART" id="SM00382"/>
    </source>
</evidence>
<dbReference type="InterPro" id="IPR027417">
    <property type="entry name" value="P-loop_NTPase"/>
</dbReference>
<dbReference type="AlphaFoldDB" id="A0AAV2SEZ7"/>